<comment type="caution">
    <text evidence="2">The sequence shown here is derived from an EMBL/GenBank/DDBJ whole genome shotgun (WGS) entry which is preliminary data.</text>
</comment>
<dbReference type="InterPro" id="IPR036551">
    <property type="entry name" value="Flavin_trans-like"/>
</dbReference>
<dbReference type="AlphaFoldDB" id="A0A928KSL9"/>
<sequence>MSGLTIGYALTGSFCTFEKSVEQMRRLIDEGHRLIPIMSETAFSTDTRFGRAQDWNREIEELCGHEIWHTIVQVEPIGPKRLVDLILIAPCTGNTLAKMAHGVTDTAVTMAAKSHLRVGGPVLLAISTNDALSAAAQNVGRLMNTKHIYFVPMAQDDPENKPNSVVSDFSLLPAAVLSAVQGKQLQPVLLQK</sequence>
<dbReference type="NCBIfam" id="NF006161">
    <property type="entry name" value="PRK08305.1"/>
    <property type="match status" value="1"/>
</dbReference>
<dbReference type="Proteomes" id="UP000754750">
    <property type="component" value="Unassembled WGS sequence"/>
</dbReference>
<gene>
    <name evidence="2" type="ORF">E7512_09560</name>
</gene>
<evidence type="ECO:0000313" key="3">
    <source>
        <dbReference type="Proteomes" id="UP000754750"/>
    </source>
</evidence>
<dbReference type="SUPFAM" id="SSF52507">
    <property type="entry name" value="Homo-oligomeric flavin-containing Cys decarboxylases, HFCD"/>
    <property type="match status" value="1"/>
</dbReference>
<protein>
    <submittedName>
        <fullName evidence="2">Dipicolinate synthase subunit B</fullName>
    </submittedName>
</protein>
<dbReference type="RefSeq" id="WP_326840527.1">
    <property type="nucleotide sequence ID" value="NZ_SVNY01000004.1"/>
</dbReference>
<proteinExistence type="predicted"/>
<dbReference type="GO" id="GO:0003824">
    <property type="term" value="F:catalytic activity"/>
    <property type="evidence" value="ECO:0007669"/>
    <property type="project" value="InterPro"/>
</dbReference>
<dbReference type="NCBIfam" id="TIGR02852">
    <property type="entry name" value="spore_dpaB"/>
    <property type="match status" value="1"/>
</dbReference>
<dbReference type="InterPro" id="IPR003382">
    <property type="entry name" value="Flavoprotein"/>
</dbReference>
<dbReference type="InterPro" id="IPR014214">
    <property type="entry name" value="Dipicolinic_acid_synth_B"/>
</dbReference>
<dbReference type="Pfam" id="PF02441">
    <property type="entry name" value="Flavoprotein"/>
    <property type="match status" value="1"/>
</dbReference>
<organism evidence="2 3">
    <name type="scientific">Faecalispora sporosphaeroides</name>
    <dbReference type="NCBI Taxonomy" id="1549"/>
    <lineage>
        <taxon>Bacteria</taxon>
        <taxon>Bacillati</taxon>
        <taxon>Bacillota</taxon>
        <taxon>Clostridia</taxon>
        <taxon>Eubacteriales</taxon>
        <taxon>Oscillospiraceae</taxon>
        <taxon>Faecalispora</taxon>
    </lineage>
</organism>
<evidence type="ECO:0000313" key="2">
    <source>
        <dbReference type="EMBL" id="MBE6833810.1"/>
    </source>
</evidence>
<name>A0A928KSL9_9FIRM</name>
<dbReference type="Gene3D" id="3.40.50.1950">
    <property type="entry name" value="Flavin prenyltransferase-like"/>
    <property type="match status" value="1"/>
</dbReference>
<evidence type="ECO:0000259" key="1">
    <source>
        <dbReference type="Pfam" id="PF02441"/>
    </source>
</evidence>
<feature type="domain" description="Flavoprotein" evidence="1">
    <location>
        <begin position="6"/>
        <end position="163"/>
    </location>
</feature>
<reference evidence="2" key="1">
    <citation type="submission" date="2019-04" db="EMBL/GenBank/DDBJ databases">
        <title>Evolution of Biomass-Degrading Anaerobic Consortia Revealed by Metagenomics.</title>
        <authorList>
            <person name="Peng X."/>
        </authorList>
    </citation>
    <scope>NUCLEOTIDE SEQUENCE</scope>
    <source>
        <strain evidence="2">SIG551</strain>
    </source>
</reference>
<accession>A0A928KSL9</accession>
<dbReference type="PIRSF" id="PIRSF001390">
    <property type="entry name" value="Dipicolinate_synth_subunit_B"/>
    <property type="match status" value="1"/>
</dbReference>
<dbReference type="EMBL" id="SVNY01000004">
    <property type="protein sequence ID" value="MBE6833810.1"/>
    <property type="molecule type" value="Genomic_DNA"/>
</dbReference>